<evidence type="ECO:0000313" key="2">
    <source>
        <dbReference type="EMBL" id="PUE55598.1"/>
    </source>
</evidence>
<keyword evidence="1" id="KW-0812">Transmembrane</keyword>
<keyword evidence="1" id="KW-0472">Membrane</keyword>
<keyword evidence="3" id="KW-1185">Reference proteome</keyword>
<dbReference type="Proteomes" id="UP000250790">
    <property type="component" value="Unassembled WGS sequence"/>
</dbReference>
<feature type="transmembrane region" description="Helical" evidence="1">
    <location>
        <begin position="97"/>
        <end position="117"/>
    </location>
</feature>
<accession>A0A315EFJ9</accession>
<feature type="transmembrane region" description="Helical" evidence="1">
    <location>
        <begin position="150"/>
        <end position="171"/>
    </location>
</feature>
<evidence type="ECO:0000256" key="1">
    <source>
        <dbReference type="SAM" id="Phobius"/>
    </source>
</evidence>
<reference evidence="2 3" key="1">
    <citation type="submission" date="2017-04" db="EMBL/GenBank/DDBJ databases">
        <title>Unexpected and diverse lifestyles within the genus Limnohabitans.</title>
        <authorList>
            <person name="Kasalicky V."/>
            <person name="Mehrshad M."/>
            <person name="Andrei S.-A."/>
            <person name="Salcher M."/>
            <person name="Kratochvilova H."/>
            <person name="Simek K."/>
            <person name="Ghai R."/>
        </authorList>
    </citation>
    <scope>NUCLEOTIDE SEQUENCE [LARGE SCALE GENOMIC DNA]</scope>
    <source>
        <strain evidence="2 3">II-B4</strain>
    </source>
</reference>
<feature type="transmembrane region" description="Helical" evidence="1">
    <location>
        <begin position="48"/>
        <end position="69"/>
    </location>
</feature>
<name>A0A315EFJ9_9BURK</name>
<evidence type="ECO:0008006" key="4">
    <source>
        <dbReference type="Google" id="ProtNLM"/>
    </source>
</evidence>
<keyword evidence="1" id="KW-1133">Transmembrane helix</keyword>
<feature type="transmembrane region" description="Helical" evidence="1">
    <location>
        <begin position="222"/>
        <end position="244"/>
    </location>
</feature>
<organism evidence="2 3">
    <name type="scientific">Limnohabitans parvus II-B4</name>
    <dbReference type="NCBI Taxonomy" id="1293052"/>
    <lineage>
        <taxon>Bacteria</taxon>
        <taxon>Pseudomonadati</taxon>
        <taxon>Pseudomonadota</taxon>
        <taxon>Betaproteobacteria</taxon>
        <taxon>Burkholderiales</taxon>
        <taxon>Comamonadaceae</taxon>
        <taxon>Limnohabitans</taxon>
    </lineage>
</organism>
<gene>
    <name evidence="2" type="ORF">B9Z37_03345</name>
</gene>
<comment type="caution">
    <text evidence="2">The sequence shown here is derived from an EMBL/GenBank/DDBJ whole genome shotgun (WGS) entry which is preliminary data.</text>
</comment>
<proteinExistence type="predicted"/>
<sequence>MNLQIVPARAGLKWARQGMRTFWRQPLAMSGLFFLFMATVSVVSMVPFIGGALALVVLPALTLGMMAATQVASDGKFPMPSVLFAAFKKGPHRQTMFILGVLYAVIFLVVMGLSTLADGGTFAQVYFGGAPMTPEVVTTDSFQTALWVSMLFYIPLSMMFWHAPALVHWYGMPAVKSLFFSFMACWRNLKAFTVYVFTWGVIFMSAAVLAMLIASLLGNPGLMMATFMPMALMVAAMFFTSMLFSVRDCFSTDVYDEPPSSAGQPD</sequence>
<feature type="transmembrane region" description="Helical" evidence="1">
    <location>
        <begin position="21"/>
        <end position="42"/>
    </location>
</feature>
<dbReference type="RefSeq" id="WP_108311589.1">
    <property type="nucleotide sequence ID" value="NZ_NESN01000001.1"/>
</dbReference>
<feature type="transmembrane region" description="Helical" evidence="1">
    <location>
        <begin position="192"/>
        <end position="216"/>
    </location>
</feature>
<dbReference type="OrthoDB" id="5298483at2"/>
<dbReference type="NCBIfam" id="NF041043">
    <property type="entry name" value="BPSS1780_fam"/>
    <property type="match status" value="1"/>
</dbReference>
<evidence type="ECO:0000313" key="3">
    <source>
        <dbReference type="Proteomes" id="UP000250790"/>
    </source>
</evidence>
<dbReference type="EMBL" id="NESN01000001">
    <property type="protein sequence ID" value="PUE55598.1"/>
    <property type="molecule type" value="Genomic_DNA"/>
</dbReference>
<protein>
    <recommendedName>
        <fullName evidence="4">Transmembrane protein</fullName>
    </recommendedName>
</protein>
<dbReference type="InterPro" id="IPR047798">
    <property type="entry name" value="BPSS1780-like"/>
</dbReference>
<dbReference type="AlphaFoldDB" id="A0A315EFJ9"/>